<dbReference type="Proteomes" id="UP001597041">
    <property type="component" value="Unassembled WGS sequence"/>
</dbReference>
<keyword evidence="2" id="KW-0732">Signal</keyword>
<dbReference type="PROSITE" id="PS51257">
    <property type="entry name" value="PROKAR_LIPOPROTEIN"/>
    <property type="match status" value="1"/>
</dbReference>
<name>A0ABW3NLZ5_9BACI</name>
<evidence type="ECO:0000256" key="2">
    <source>
        <dbReference type="SAM" id="SignalP"/>
    </source>
</evidence>
<comment type="caution">
    <text evidence="3">The sequence shown here is derived from an EMBL/GenBank/DDBJ whole genome shotgun (WGS) entry which is preliminary data.</text>
</comment>
<evidence type="ECO:0000313" key="3">
    <source>
        <dbReference type="EMBL" id="MFD1067795.1"/>
    </source>
</evidence>
<proteinExistence type="predicted"/>
<accession>A0ABW3NLZ5</accession>
<feature type="compositionally biased region" description="Acidic residues" evidence="1">
    <location>
        <begin position="92"/>
        <end position="104"/>
    </location>
</feature>
<organism evidence="3 4">
    <name type="scientific">Oceanobacillus locisalsi</name>
    <dbReference type="NCBI Taxonomy" id="546107"/>
    <lineage>
        <taxon>Bacteria</taxon>
        <taxon>Bacillati</taxon>
        <taxon>Bacillota</taxon>
        <taxon>Bacilli</taxon>
        <taxon>Bacillales</taxon>
        <taxon>Bacillaceae</taxon>
        <taxon>Oceanobacillus</taxon>
    </lineage>
</organism>
<evidence type="ECO:0000313" key="4">
    <source>
        <dbReference type="Proteomes" id="UP001597041"/>
    </source>
</evidence>
<dbReference type="EMBL" id="JBHTKK010000028">
    <property type="protein sequence ID" value="MFD1067795.1"/>
    <property type="molecule type" value="Genomic_DNA"/>
</dbReference>
<gene>
    <name evidence="3" type="ORF">ACFQ19_17445</name>
</gene>
<reference evidence="4" key="1">
    <citation type="journal article" date="2019" name="Int. J. Syst. Evol. Microbiol.">
        <title>The Global Catalogue of Microorganisms (GCM) 10K type strain sequencing project: providing services to taxonomists for standard genome sequencing and annotation.</title>
        <authorList>
            <consortium name="The Broad Institute Genomics Platform"/>
            <consortium name="The Broad Institute Genome Sequencing Center for Infectious Disease"/>
            <person name="Wu L."/>
            <person name="Ma J."/>
        </authorList>
    </citation>
    <scope>NUCLEOTIDE SEQUENCE [LARGE SCALE GENOMIC DNA]</scope>
    <source>
        <strain evidence="4">CCUG 56608</strain>
    </source>
</reference>
<sequence length="246" mass="27759">MKKYLKITCYSFLLFIMLLLIACSNNTNEENNQDTDTDETVEVPDTADDENITDENESEDHTSIDETPENNSENNPSEESETDTAENNTAAEESEENSSEDQDAEDNHALSSYSAEEIEYARVWLQLGPNQDVDELYVEHIPAGTPLDPNDDENDISYPEDVIQISGSRIVDGMVTYSGNGDGTINVYNIPYGNRWYGGMPRPDDIDLEDVKEDMREIIENTKLVSIDPGDDDEVKNLIEKIYMMD</sequence>
<keyword evidence="4" id="KW-1185">Reference proteome</keyword>
<feature type="region of interest" description="Disordered" evidence="1">
    <location>
        <begin position="29"/>
        <end position="108"/>
    </location>
</feature>
<feature type="chain" id="PRO_5046165165" description="Lipoprotein" evidence="2">
    <location>
        <begin position="23"/>
        <end position="246"/>
    </location>
</feature>
<evidence type="ECO:0008006" key="5">
    <source>
        <dbReference type="Google" id="ProtNLM"/>
    </source>
</evidence>
<protein>
    <recommendedName>
        <fullName evidence="5">Lipoprotein</fullName>
    </recommendedName>
</protein>
<feature type="compositionally biased region" description="Acidic residues" evidence="1">
    <location>
        <begin position="31"/>
        <end position="58"/>
    </location>
</feature>
<feature type="signal peptide" evidence="2">
    <location>
        <begin position="1"/>
        <end position="22"/>
    </location>
</feature>
<dbReference type="RefSeq" id="WP_379593947.1">
    <property type="nucleotide sequence ID" value="NZ_JBHTKK010000028.1"/>
</dbReference>
<evidence type="ECO:0000256" key="1">
    <source>
        <dbReference type="SAM" id="MobiDB-lite"/>
    </source>
</evidence>